<organism evidence="10 11">
    <name type="scientific">Taenia crassiceps</name>
    <dbReference type="NCBI Taxonomy" id="6207"/>
    <lineage>
        <taxon>Eukaryota</taxon>
        <taxon>Metazoa</taxon>
        <taxon>Spiralia</taxon>
        <taxon>Lophotrochozoa</taxon>
        <taxon>Platyhelminthes</taxon>
        <taxon>Cestoda</taxon>
        <taxon>Eucestoda</taxon>
        <taxon>Cyclophyllidea</taxon>
        <taxon>Taeniidae</taxon>
        <taxon>Taenia</taxon>
    </lineage>
</organism>
<keyword evidence="8" id="KW-0472">Membrane</keyword>
<dbReference type="InterPro" id="IPR029052">
    <property type="entry name" value="Metallo-depent_PP-like"/>
</dbReference>
<keyword evidence="4" id="KW-0812">Transmembrane</keyword>
<evidence type="ECO:0000256" key="5">
    <source>
        <dbReference type="ARBA" id="ARBA00022792"/>
    </source>
</evidence>
<keyword evidence="5" id="KW-0999">Mitochondrion inner membrane</keyword>
<name>A0ABR4Q7F2_9CEST</name>
<feature type="compositionally biased region" description="Basic and acidic residues" evidence="9">
    <location>
        <begin position="153"/>
        <end position="163"/>
    </location>
</feature>
<keyword evidence="6" id="KW-1133">Transmembrane helix</keyword>
<evidence type="ECO:0000313" key="11">
    <source>
        <dbReference type="Proteomes" id="UP001651158"/>
    </source>
</evidence>
<protein>
    <recommendedName>
        <fullName evidence="3">Transmembrane protein 186</fullName>
    </recommendedName>
</protein>
<dbReference type="SUPFAM" id="SSF56300">
    <property type="entry name" value="Metallo-dependent phosphatases"/>
    <property type="match status" value="1"/>
</dbReference>
<evidence type="ECO:0000256" key="2">
    <source>
        <dbReference type="ARBA" id="ARBA00007020"/>
    </source>
</evidence>
<keyword evidence="11" id="KW-1185">Reference proteome</keyword>
<evidence type="ECO:0000313" key="10">
    <source>
        <dbReference type="EMBL" id="KAL5105540.1"/>
    </source>
</evidence>
<feature type="compositionally biased region" description="Polar residues" evidence="9">
    <location>
        <begin position="100"/>
        <end position="124"/>
    </location>
</feature>
<feature type="region of interest" description="Disordered" evidence="9">
    <location>
        <begin position="86"/>
        <end position="172"/>
    </location>
</feature>
<dbReference type="Proteomes" id="UP001651158">
    <property type="component" value="Unassembled WGS sequence"/>
</dbReference>
<dbReference type="PANTHER" id="PTHR13603:SF1">
    <property type="entry name" value="TRANSMEMBRANE PROTEIN 186"/>
    <property type="match status" value="1"/>
</dbReference>
<comment type="similarity">
    <text evidence="2">Belongs to the TMEM186 family.</text>
</comment>
<proteinExistence type="inferred from homology"/>
<dbReference type="InterPro" id="IPR026571">
    <property type="entry name" value="Tmem186"/>
</dbReference>
<evidence type="ECO:0000256" key="1">
    <source>
        <dbReference type="ARBA" id="ARBA00004448"/>
    </source>
</evidence>
<dbReference type="PANTHER" id="PTHR13603">
    <property type="entry name" value="TRANSMEMBRANE PROTEIN 186"/>
    <property type="match status" value="1"/>
</dbReference>
<accession>A0ABR4Q7F2</accession>
<dbReference type="Gene3D" id="3.60.21.10">
    <property type="match status" value="1"/>
</dbReference>
<sequence>MPCIPSGYFEAPRGVHGRAVPSKSLSTKLVSKHGELTYKSKQRLPDAASKIGSDASPRDLRENQANALNVSRNMQMISRSIEDPALSANLGSGDVKETMNRNSSQKISLSSAYPGRGSSSNALPCSSPDAPTPATNAALSSTQFPKCGVAELHPSDHNHEQPDSSRSGRFMVHPYNRPKTLTIRAYSANDTSPKPSSRFFDYSSPIAEGPGSEISKLSSPMARTSANSQAGNTIGTLRYLRPIPGGTCALRSRCVSGSTSKTQPLRRPLSKFTTSASLDSATTTTMSCTLLHHPSPAKAFPFLPDGTAYLLSDEQHRAVEQSLCSTKLLLHRLKRLLVENTGHLHSFAEQVGNFALIPSQCNYCPSEVYGNRTPTLLGFDTFEVESPSSKNSFNLFFSFPAVKEPTNLDDAILEIRWLKEENSRLQEELAKRERYIHLFLQKQSGDNNLTLMVSATIGKQISSNGSLYSMLPMRCLRALHISLHPRYPVSRLKPLCKPPQNEKTIMPSNIVETRIRGVDMAQSEIDFLTKRQGHPDEWQLIYRLRAMPIAQALSRLKLLLTFSLVTGASVSAVGHHFDLVDVKLCQFLFFASLFSLCTLCVFSFYSTKIIGVVSQNKSTGLLRLGLLNFWGMRRNIIIHPEQLIPATDLCDTKKRIVRVGLTGDTSIPKSTSGEFGGTRESRQAGLWAMLVIMFSSACACAASDETLMVKKSEATKPVGWSRELMTIGEIMTAEERGQVPRVRLVMSQRQLKWLNETIQEALHCNENIIVACHAPLHPLLVHDRSTLVANWREILKTFMHCGVVRCCLMGRPLSMNYKNNECVPTYHQDHGILYYTLPSVMDTADRNRQVSAHLLIDLGRDFVRIRGEQIGLLQEHQQYGVVHSFRPRTKVSYKDRDYSFNGAINRHKL</sequence>
<evidence type="ECO:0000256" key="6">
    <source>
        <dbReference type="ARBA" id="ARBA00022989"/>
    </source>
</evidence>
<evidence type="ECO:0000256" key="7">
    <source>
        <dbReference type="ARBA" id="ARBA00023128"/>
    </source>
</evidence>
<evidence type="ECO:0000256" key="4">
    <source>
        <dbReference type="ARBA" id="ARBA00022692"/>
    </source>
</evidence>
<reference evidence="10 11" key="1">
    <citation type="journal article" date="2022" name="Front. Cell. Infect. Microbiol.">
        <title>The Genomes of Two Strains of Taenia crassiceps the Animal Model for the Study of Human Cysticercosis.</title>
        <authorList>
            <person name="Bobes R.J."/>
            <person name="Estrada K."/>
            <person name="Rios-Valencia D.G."/>
            <person name="Calderon-Gallegos A."/>
            <person name="de la Torre P."/>
            <person name="Carrero J.C."/>
            <person name="Sanchez-Flores A."/>
            <person name="Laclette J.P."/>
        </authorList>
    </citation>
    <scope>NUCLEOTIDE SEQUENCE [LARGE SCALE GENOMIC DNA]</scope>
    <source>
        <strain evidence="10">WFUcys</strain>
    </source>
</reference>
<evidence type="ECO:0000256" key="3">
    <source>
        <dbReference type="ARBA" id="ARBA00014604"/>
    </source>
</evidence>
<comment type="subcellular location">
    <subcellularLocation>
        <location evidence="1">Mitochondrion inner membrane</location>
        <topology evidence="1">Multi-pass membrane protein</topology>
    </subcellularLocation>
</comment>
<gene>
    <name evidence="10" type="ORF">TcWFU_007577</name>
</gene>
<feature type="compositionally biased region" description="Polar residues" evidence="9">
    <location>
        <begin position="133"/>
        <end position="144"/>
    </location>
</feature>
<keyword evidence="7" id="KW-0496">Mitochondrion</keyword>
<dbReference type="EMBL" id="JAKROA010000008">
    <property type="protein sequence ID" value="KAL5105540.1"/>
    <property type="molecule type" value="Genomic_DNA"/>
</dbReference>
<comment type="caution">
    <text evidence="10">The sequence shown here is derived from an EMBL/GenBank/DDBJ whole genome shotgun (WGS) entry which is preliminary data.</text>
</comment>
<evidence type="ECO:0000256" key="8">
    <source>
        <dbReference type="ARBA" id="ARBA00023136"/>
    </source>
</evidence>
<evidence type="ECO:0000256" key="9">
    <source>
        <dbReference type="SAM" id="MobiDB-lite"/>
    </source>
</evidence>